<reference evidence="1 2" key="1">
    <citation type="journal article" date="2016" name="Int. J. Syst. Evol. Microbiol.">
        <title>Chitinibacter fontanus sp. nov., isolated from a spring.</title>
        <authorList>
            <person name="Sheu S.Y."/>
            <person name="Li Y.S."/>
            <person name="Young C.C."/>
            <person name="Chen W.M."/>
        </authorList>
    </citation>
    <scope>NUCLEOTIDE SEQUENCE [LARGE SCALE GENOMIC DNA]</scope>
    <source>
        <strain evidence="1 2">STM-7</strain>
    </source>
</reference>
<dbReference type="InterPro" id="IPR046703">
    <property type="entry name" value="DUF6776"/>
</dbReference>
<dbReference type="AlphaFoldDB" id="A0A7D5ZER9"/>
<dbReference type="Proteomes" id="UP000510822">
    <property type="component" value="Chromosome"/>
</dbReference>
<keyword evidence="2" id="KW-1185">Reference proteome</keyword>
<dbReference type="KEGG" id="cfon:HZU75_12095"/>
<evidence type="ECO:0000313" key="1">
    <source>
        <dbReference type="EMBL" id="QLI82206.1"/>
    </source>
</evidence>
<proteinExistence type="predicted"/>
<sequence length="184" mass="20329">MLASQALVQSEQYSAAQKSQAQIASLSAHAALLAQQVTILKSERDTLVRQQNQAQQDISAMRETVSFFESLLQSNDRSRIANFVACDLQLLEPGKYRYRLLLVQGMNRTDELLGRLQVNLQFVEAGKKGRISLGIDPLIPVKAKHYAKLEGELAPPAGASNLLMDVQFFGEQGNQVQASCQKKI</sequence>
<organism evidence="1 2">
    <name type="scientific">Chitinibacter fontanus</name>
    <dbReference type="NCBI Taxonomy" id="1737446"/>
    <lineage>
        <taxon>Bacteria</taxon>
        <taxon>Pseudomonadati</taxon>
        <taxon>Pseudomonadota</taxon>
        <taxon>Betaproteobacteria</taxon>
        <taxon>Neisseriales</taxon>
        <taxon>Chitinibacteraceae</taxon>
        <taxon>Chitinibacter</taxon>
    </lineage>
</organism>
<gene>
    <name evidence="1" type="ORF">HZU75_12095</name>
</gene>
<evidence type="ECO:0000313" key="2">
    <source>
        <dbReference type="Proteomes" id="UP000510822"/>
    </source>
</evidence>
<protein>
    <submittedName>
        <fullName evidence="1">Uncharacterized protein</fullName>
    </submittedName>
</protein>
<dbReference type="RefSeq" id="WP_180306287.1">
    <property type="nucleotide sequence ID" value="NZ_CP058952.1"/>
</dbReference>
<dbReference type="Pfam" id="PF20567">
    <property type="entry name" value="DUF6776"/>
    <property type="match status" value="1"/>
</dbReference>
<dbReference type="EMBL" id="CP058952">
    <property type="protein sequence ID" value="QLI82206.1"/>
    <property type="molecule type" value="Genomic_DNA"/>
</dbReference>
<name>A0A7D5ZER9_9NEIS</name>
<accession>A0A7D5ZER9</accession>